<evidence type="ECO:0000256" key="3">
    <source>
        <dbReference type="ARBA" id="ARBA00012499"/>
    </source>
</evidence>
<keyword evidence="6" id="KW-0560">Oxidoreductase</keyword>
<organism evidence="9 10">
    <name type="scientific">Planktosalinus lacus</name>
    <dbReference type="NCBI Taxonomy" id="1526573"/>
    <lineage>
        <taxon>Bacteria</taxon>
        <taxon>Pseudomonadati</taxon>
        <taxon>Bacteroidota</taxon>
        <taxon>Flavobacteriia</taxon>
        <taxon>Flavobacteriales</taxon>
        <taxon>Flavobacteriaceae</taxon>
        <taxon>Planktosalinus</taxon>
    </lineage>
</organism>
<keyword evidence="5" id="KW-0862">Zinc</keyword>
<feature type="domain" description="MsrB" evidence="8">
    <location>
        <begin position="12"/>
        <end position="133"/>
    </location>
</feature>
<comment type="cofactor">
    <cofactor evidence="1">
        <name>Zn(2+)</name>
        <dbReference type="ChEBI" id="CHEBI:29105"/>
    </cofactor>
</comment>
<keyword evidence="10" id="KW-1185">Reference proteome</keyword>
<dbReference type="PANTHER" id="PTHR10173:SF52">
    <property type="entry name" value="METHIONINE-R-SULFOXIDE REDUCTASE B1"/>
    <property type="match status" value="1"/>
</dbReference>
<evidence type="ECO:0000256" key="5">
    <source>
        <dbReference type="ARBA" id="ARBA00022833"/>
    </source>
</evidence>
<dbReference type="GO" id="GO:0046872">
    <property type="term" value="F:metal ion binding"/>
    <property type="evidence" value="ECO:0007669"/>
    <property type="project" value="UniProtKB-KW"/>
</dbReference>
<dbReference type="InterPro" id="IPR028427">
    <property type="entry name" value="Met_Sox_Rdtase_MsrB"/>
</dbReference>
<dbReference type="GO" id="GO:0006979">
    <property type="term" value="P:response to oxidative stress"/>
    <property type="evidence" value="ECO:0007669"/>
    <property type="project" value="InterPro"/>
</dbReference>
<keyword evidence="4" id="KW-0479">Metal-binding</keyword>
<sequence length="134" mass="15313">MNKKQYPIEKTEEQWLKELGEEKYHILRQKGTERPNTGEFNLHFNSGNYYCAACNVLLFDSNTKFDSGCGWPSFDQAVEGSIEYQKDNSHGMLRTEILCAQCGSHMGHVFNDGPTKTGQRYCVNSLSLKFSEKT</sequence>
<comment type="similarity">
    <text evidence="2">Belongs to the MsrB Met sulfoxide reductase family.</text>
</comment>
<dbReference type="RefSeq" id="WP_188441372.1">
    <property type="nucleotide sequence ID" value="NZ_BMGK01000006.1"/>
</dbReference>
<dbReference type="InterPro" id="IPR011057">
    <property type="entry name" value="Mss4-like_sf"/>
</dbReference>
<accession>A0A8J2VA52</accession>
<dbReference type="Proteomes" id="UP000652231">
    <property type="component" value="Unassembled WGS sequence"/>
</dbReference>
<evidence type="ECO:0000259" key="8">
    <source>
        <dbReference type="PROSITE" id="PS51790"/>
    </source>
</evidence>
<evidence type="ECO:0000256" key="1">
    <source>
        <dbReference type="ARBA" id="ARBA00001947"/>
    </source>
</evidence>
<reference evidence="9" key="2">
    <citation type="submission" date="2020-09" db="EMBL/GenBank/DDBJ databases">
        <authorList>
            <person name="Sun Q."/>
            <person name="Zhou Y."/>
        </authorList>
    </citation>
    <scope>NUCLEOTIDE SEQUENCE</scope>
    <source>
        <strain evidence="9">CGMCC 1.12924</strain>
    </source>
</reference>
<dbReference type="AlphaFoldDB" id="A0A8J2VA52"/>
<dbReference type="Pfam" id="PF01641">
    <property type="entry name" value="SelR"/>
    <property type="match status" value="1"/>
</dbReference>
<evidence type="ECO:0000256" key="4">
    <source>
        <dbReference type="ARBA" id="ARBA00022723"/>
    </source>
</evidence>
<dbReference type="Gene3D" id="2.170.150.20">
    <property type="entry name" value="Peptide methionine sulfoxide reductase"/>
    <property type="match status" value="1"/>
</dbReference>
<dbReference type="PROSITE" id="PS51790">
    <property type="entry name" value="MSRB"/>
    <property type="match status" value="1"/>
</dbReference>
<dbReference type="GO" id="GO:0005737">
    <property type="term" value="C:cytoplasm"/>
    <property type="evidence" value="ECO:0007669"/>
    <property type="project" value="TreeGrafter"/>
</dbReference>
<reference evidence="9" key="1">
    <citation type="journal article" date="2014" name="Int. J. Syst. Evol. Microbiol.">
        <title>Complete genome sequence of Corynebacterium casei LMG S-19264T (=DSM 44701T), isolated from a smear-ripened cheese.</title>
        <authorList>
            <consortium name="US DOE Joint Genome Institute (JGI-PGF)"/>
            <person name="Walter F."/>
            <person name="Albersmeier A."/>
            <person name="Kalinowski J."/>
            <person name="Ruckert C."/>
        </authorList>
    </citation>
    <scope>NUCLEOTIDE SEQUENCE</scope>
    <source>
        <strain evidence="9">CGMCC 1.12924</strain>
    </source>
</reference>
<dbReference type="InterPro" id="IPR002579">
    <property type="entry name" value="Met_Sox_Rdtase_MsrB_dom"/>
</dbReference>
<dbReference type="EC" id="1.8.4.12" evidence="3"/>
<evidence type="ECO:0000313" key="9">
    <source>
        <dbReference type="EMBL" id="GGD93176.1"/>
    </source>
</evidence>
<evidence type="ECO:0000256" key="2">
    <source>
        <dbReference type="ARBA" id="ARBA00007174"/>
    </source>
</evidence>
<gene>
    <name evidence="9" type="primary">mrsB2</name>
    <name evidence="9" type="ORF">GCM10011312_16150</name>
</gene>
<dbReference type="GO" id="GO:0033743">
    <property type="term" value="F:peptide-methionine (R)-S-oxide reductase activity"/>
    <property type="evidence" value="ECO:0007669"/>
    <property type="project" value="UniProtKB-EC"/>
</dbReference>
<dbReference type="NCBIfam" id="TIGR00357">
    <property type="entry name" value="peptide-methionine (R)-S-oxide reductase MsrB"/>
    <property type="match status" value="1"/>
</dbReference>
<dbReference type="SUPFAM" id="SSF51316">
    <property type="entry name" value="Mss4-like"/>
    <property type="match status" value="1"/>
</dbReference>
<comment type="caution">
    <text evidence="9">The sequence shown here is derived from an EMBL/GenBank/DDBJ whole genome shotgun (WGS) entry which is preliminary data.</text>
</comment>
<name>A0A8J2VA52_9FLAO</name>
<proteinExistence type="inferred from homology"/>
<dbReference type="PANTHER" id="PTHR10173">
    <property type="entry name" value="METHIONINE SULFOXIDE REDUCTASE"/>
    <property type="match status" value="1"/>
</dbReference>
<dbReference type="EMBL" id="BMGK01000006">
    <property type="protein sequence ID" value="GGD93176.1"/>
    <property type="molecule type" value="Genomic_DNA"/>
</dbReference>
<evidence type="ECO:0000313" key="10">
    <source>
        <dbReference type="Proteomes" id="UP000652231"/>
    </source>
</evidence>
<evidence type="ECO:0000256" key="6">
    <source>
        <dbReference type="ARBA" id="ARBA00023002"/>
    </source>
</evidence>
<dbReference type="GO" id="GO:0030091">
    <property type="term" value="P:protein repair"/>
    <property type="evidence" value="ECO:0007669"/>
    <property type="project" value="InterPro"/>
</dbReference>
<evidence type="ECO:0000256" key="7">
    <source>
        <dbReference type="ARBA" id="ARBA00048488"/>
    </source>
</evidence>
<dbReference type="FunFam" id="2.170.150.20:FF:000001">
    <property type="entry name" value="Peptide methionine sulfoxide reductase MsrB"/>
    <property type="match status" value="1"/>
</dbReference>
<protein>
    <recommendedName>
        <fullName evidence="3">peptide-methionine (R)-S-oxide reductase</fullName>
        <ecNumber evidence="3">1.8.4.12</ecNumber>
    </recommendedName>
</protein>
<comment type="catalytic activity">
    <reaction evidence="7">
        <text>L-methionyl-[protein] + [thioredoxin]-disulfide + H2O = L-methionyl-(R)-S-oxide-[protein] + [thioredoxin]-dithiol</text>
        <dbReference type="Rhea" id="RHEA:24164"/>
        <dbReference type="Rhea" id="RHEA-COMP:10698"/>
        <dbReference type="Rhea" id="RHEA-COMP:10700"/>
        <dbReference type="Rhea" id="RHEA-COMP:12313"/>
        <dbReference type="Rhea" id="RHEA-COMP:12314"/>
        <dbReference type="ChEBI" id="CHEBI:15377"/>
        <dbReference type="ChEBI" id="CHEBI:16044"/>
        <dbReference type="ChEBI" id="CHEBI:29950"/>
        <dbReference type="ChEBI" id="CHEBI:45764"/>
        <dbReference type="ChEBI" id="CHEBI:50058"/>
        <dbReference type="EC" id="1.8.4.12"/>
    </reaction>
</comment>